<dbReference type="Gene3D" id="1.10.10.10">
    <property type="entry name" value="Winged helix-like DNA-binding domain superfamily/Winged helix DNA-binding domain"/>
    <property type="match status" value="1"/>
</dbReference>
<organism evidence="5 6">
    <name type="scientific">Alicyclobacillus dauci</name>
    <dbReference type="NCBI Taxonomy" id="1475485"/>
    <lineage>
        <taxon>Bacteria</taxon>
        <taxon>Bacillati</taxon>
        <taxon>Bacillota</taxon>
        <taxon>Bacilli</taxon>
        <taxon>Bacillales</taxon>
        <taxon>Alicyclobacillaceae</taxon>
        <taxon>Alicyclobacillus</taxon>
    </lineage>
</organism>
<dbReference type="RefSeq" id="WP_268044621.1">
    <property type="nucleotide sequence ID" value="NZ_CP104064.1"/>
</dbReference>
<evidence type="ECO:0000259" key="4">
    <source>
        <dbReference type="PROSITE" id="PS50949"/>
    </source>
</evidence>
<dbReference type="CDD" id="cd07377">
    <property type="entry name" value="WHTH_GntR"/>
    <property type="match status" value="1"/>
</dbReference>
<gene>
    <name evidence="5" type="ORF">NZD86_01075</name>
</gene>
<dbReference type="InterPro" id="IPR008920">
    <property type="entry name" value="TF_FadR/GntR_C"/>
</dbReference>
<dbReference type="PROSITE" id="PS50949">
    <property type="entry name" value="HTH_GNTR"/>
    <property type="match status" value="1"/>
</dbReference>
<dbReference type="InterPro" id="IPR036390">
    <property type="entry name" value="WH_DNA-bd_sf"/>
</dbReference>
<evidence type="ECO:0000256" key="2">
    <source>
        <dbReference type="ARBA" id="ARBA00023125"/>
    </source>
</evidence>
<dbReference type="SMART" id="SM00895">
    <property type="entry name" value="FCD"/>
    <property type="match status" value="1"/>
</dbReference>
<keyword evidence="1" id="KW-0805">Transcription regulation</keyword>
<keyword evidence="3" id="KW-0804">Transcription</keyword>
<name>A0ABY6Z2P3_9BACL</name>
<dbReference type="PANTHER" id="PTHR43537:SF5">
    <property type="entry name" value="UXU OPERON TRANSCRIPTIONAL REGULATOR"/>
    <property type="match status" value="1"/>
</dbReference>
<sequence>MQLTKKAYEIIADDLRNRIHEGNLKPGEKLATIDNLAKQFYVGKSTIREALSILKAEGLIESVQGDGTYVSSHSVEHFSRNSFKSLGSVSELRELLQVRKVLEVGTIGLAAVHRTSEDLQELRRIVEEMRSAIGNEELSQIHDVSFHRAIARATQNRILAGMMENLSSTMMRTIRDTRKLWLCRERESAANLFEEHERMYTAISTQDTDDAVEVMRLHLERVEDAFRSLMEAGK</sequence>
<evidence type="ECO:0000313" key="6">
    <source>
        <dbReference type="Proteomes" id="UP001164803"/>
    </source>
</evidence>
<dbReference type="SUPFAM" id="SSF46785">
    <property type="entry name" value="Winged helix' DNA-binding domain"/>
    <property type="match status" value="1"/>
</dbReference>
<dbReference type="InterPro" id="IPR000524">
    <property type="entry name" value="Tscrpt_reg_HTH_GntR"/>
</dbReference>
<dbReference type="InterPro" id="IPR036388">
    <property type="entry name" value="WH-like_DNA-bd_sf"/>
</dbReference>
<dbReference type="SUPFAM" id="SSF48008">
    <property type="entry name" value="GntR ligand-binding domain-like"/>
    <property type="match status" value="1"/>
</dbReference>
<dbReference type="InterPro" id="IPR011711">
    <property type="entry name" value="GntR_C"/>
</dbReference>
<keyword evidence="6" id="KW-1185">Reference proteome</keyword>
<evidence type="ECO:0000256" key="3">
    <source>
        <dbReference type="ARBA" id="ARBA00023163"/>
    </source>
</evidence>
<dbReference type="Gene3D" id="1.20.120.530">
    <property type="entry name" value="GntR ligand-binding domain-like"/>
    <property type="match status" value="1"/>
</dbReference>
<reference evidence="5" key="1">
    <citation type="submission" date="2022-08" db="EMBL/GenBank/DDBJ databases">
        <title>Alicyclobacillus dauci DSM2870, complete genome.</title>
        <authorList>
            <person name="Wang Q."/>
            <person name="Cai R."/>
            <person name="Wang Z."/>
        </authorList>
    </citation>
    <scope>NUCLEOTIDE SEQUENCE</scope>
    <source>
        <strain evidence="5">DSM 28700</strain>
    </source>
</reference>
<accession>A0ABY6Z2P3</accession>
<evidence type="ECO:0000256" key="1">
    <source>
        <dbReference type="ARBA" id="ARBA00023015"/>
    </source>
</evidence>
<dbReference type="EMBL" id="CP104064">
    <property type="protein sequence ID" value="WAH37174.1"/>
    <property type="molecule type" value="Genomic_DNA"/>
</dbReference>
<proteinExistence type="predicted"/>
<keyword evidence="2" id="KW-0238">DNA-binding</keyword>
<dbReference type="Pfam" id="PF07729">
    <property type="entry name" value="FCD"/>
    <property type="match status" value="1"/>
</dbReference>
<evidence type="ECO:0000313" key="5">
    <source>
        <dbReference type="EMBL" id="WAH37174.1"/>
    </source>
</evidence>
<feature type="domain" description="HTH gntR-type" evidence="4">
    <location>
        <begin position="5"/>
        <end position="73"/>
    </location>
</feature>
<dbReference type="Pfam" id="PF00392">
    <property type="entry name" value="GntR"/>
    <property type="match status" value="1"/>
</dbReference>
<dbReference type="SMART" id="SM00345">
    <property type="entry name" value="HTH_GNTR"/>
    <property type="match status" value="1"/>
</dbReference>
<protein>
    <submittedName>
        <fullName evidence="5">FadR family transcriptional regulator</fullName>
    </submittedName>
</protein>
<dbReference type="PANTHER" id="PTHR43537">
    <property type="entry name" value="TRANSCRIPTIONAL REGULATOR, GNTR FAMILY"/>
    <property type="match status" value="1"/>
</dbReference>
<dbReference type="Proteomes" id="UP001164803">
    <property type="component" value="Chromosome"/>
</dbReference>